<dbReference type="InterPro" id="IPR043864">
    <property type="entry name" value="Omp85-like_dom"/>
</dbReference>
<dbReference type="Proteomes" id="UP000681610">
    <property type="component" value="Unassembled WGS sequence"/>
</dbReference>
<keyword evidence="5" id="KW-0732">Signal</keyword>
<dbReference type="CDD" id="cd07205">
    <property type="entry name" value="Pat_PNPLA6_PNPLA7_NTE1_like"/>
    <property type="match status" value="1"/>
</dbReference>
<proteinExistence type="predicted"/>
<dbReference type="RefSeq" id="WP_208057611.1">
    <property type="nucleotide sequence ID" value="NZ_JAGDYP010000001.1"/>
</dbReference>
<evidence type="ECO:0000256" key="1">
    <source>
        <dbReference type="ARBA" id="ARBA00022801"/>
    </source>
</evidence>
<protein>
    <submittedName>
        <fullName evidence="7">Patatin-like phospholipase family protein</fullName>
    </submittedName>
</protein>
<dbReference type="PROSITE" id="PS51635">
    <property type="entry name" value="PNPLA"/>
    <property type="match status" value="1"/>
</dbReference>
<dbReference type="PANTHER" id="PTHR14226">
    <property type="entry name" value="NEUROPATHY TARGET ESTERASE/SWISS CHEESE D.MELANOGASTER"/>
    <property type="match status" value="1"/>
</dbReference>
<dbReference type="InterPro" id="IPR002641">
    <property type="entry name" value="PNPLA_dom"/>
</dbReference>
<feature type="chain" id="PRO_5046503034" evidence="5">
    <location>
        <begin position="19"/>
        <end position="746"/>
    </location>
</feature>
<evidence type="ECO:0000259" key="6">
    <source>
        <dbReference type="PROSITE" id="PS51635"/>
    </source>
</evidence>
<keyword evidence="3 4" id="KW-0443">Lipid metabolism</keyword>
<dbReference type="PANTHER" id="PTHR14226:SF76">
    <property type="entry name" value="NTE FAMILY PROTEIN RSSA"/>
    <property type="match status" value="1"/>
</dbReference>
<keyword evidence="1 4" id="KW-0378">Hydrolase</keyword>
<dbReference type="Gene3D" id="3.40.1090.10">
    <property type="entry name" value="Cytosolic phospholipase A2 catalytic domain"/>
    <property type="match status" value="2"/>
</dbReference>
<evidence type="ECO:0000256" key="5">
    <source>
        <dbReference type="SAM" id="SignalP"/>
    </source>
</evidence>
<dbReference type="InterPro" id="IPR050301">
    <property type="entry name" value="NTE"/>
</dbReference>
<evidence type="ECO:0000313" key="8">
    <source>
        <dbReference type="Proteomes" id="UP000681610"/>
    </source>
</evidence>
<feature type="short sequence motif" description="GXGXXG" evidence="4">
    <location>
        <begin position="42"/>
        <end position="47"/>
    </location>
</feature>
<keyword evidence="8" id="KW-1185">Reference proteome</keyword>
<evidence type="ECO:0000256" key="3">
    <source>
        <dbReference type="ARBA" id="ARBA00023098"/>
    </source>
</evidence>
<organism evidence="7 8">
    <name type="scientific">Capnocytophaga bilenii</name>
    <dbReference type="NCBI Taxonomy" id="2819369"/>
    <lineage>
        <taxon>Bacteria</taxon>
        <taxon>Pseudomonadati</taxon>
        <taxon>Bacteroidota</taxon>
        <taxon>Flavobacteriia</taxon>
        <taxon>Flavobacteriales</taxon>
        <taxon>Flavobacteriaceae</taxon>
        <taxon>Capnocytophaga</taxon>
    </lineage>
</organism>
<gene>
    <name evidence="7" type="ORF">J4N46_01255</name>
</gene>
<sequence>MRKLVAILLILYCYGGYAQGEVATKTEEVTKKDVKVGLVLSGGGAKGLAHIGVLKVLEEAGVRIDYIGGTSMGAMVGAMYAAGYKAKELDSIFRHLDFDKLLQDKVSRDNLSLHERYLYDRYVVALPFDHFKVGLPRAVSKGQNVYNEFIKLLYPVNEFYDFSQLPIPFLCVASDIETGKAVVLENGILPQAIRASGAFPSLFDLVEIDGKLLTDGGIADNYPVKEVKDKGMDIIIGVDVQDPLTKRKDINSVVSILSQVTTFPMMKDMSEKIKLTDIYIKPNIEGFNVISFDKGETIIKNGEIAASLFLPRLREIAAEQRHDRVEDPVIKTDRFFLKDIHFHGNEHFTRSYLRGKLRLRNLNKMITFDQLNDGLNNLMATNNFHSINHLIRHTDEGEHIDFFLKENPQRTYLKFGIHYDNLLRTGFLLNYTSNYLLQDSDFLSLDVIIGDVPRYQFDYFVDKGFYFGYGVRSKLLRFSRKLNSNRLANYRIEDSELNRMDVEAYDWVNQLYLQTLLGNGFVFGIGAEHRNIRFDTEQVYNVSSLRSYTEKAHFGSLYSYLKYDSFNNSFFPTKGIYFNSQFNLYSFASGYKDFNDFVSGKTELSVAFPITNKVSGRVSTEAGITVGNPDTYSLNFFLGGYNRNIFTNYSHFYGYDFLSFGAKNYLKSELVIDVQALKKQHLLLLANIAKVDNNLFKSLQWHQYPDYSGYGIGYSIESFIGPIELKCTYSPEVKEAVWLLNIGYWF</sequence>
<dbReference type="Pfam" id="PF19143">
    <property type="entry name" value="Omp85_2"/>
    <property type="match status" value="1"/>
</dbReference>
<feature type="short sequence motif" description="DGA/G" evidence="4">
    <location>
        <begin position="215"/>
        <end position="217"/>
    </location>
</feature>
<dbReference type="InterPro" id="IPR016035">
    <property type="entry name" value="Acyl_Trfase/lysoPLipase"/>
</dbReference>
<feature type="active site" description="Proton acceptor" evidence="4">
    <location>
        <position position="215"/>
    </location>
</feature>
<feature type="active site" description="Nucleophile" evidence="4">
    <location>
        <position position="71"/>
    </location>
</feature>
<keyword evidence="2 4" id="KW-0442">Lipid degradation</keyword>
<dbReference type="SUPFAM" id="SSF52151">
    <property type="entry name" value="FabD/lysophospholipase-like"/>
    <property type="match status" value="1"/>
</dbReference>
<feature type="short sequence motif" description="GXSXG" evidence="4">
    <location>
        <begin position="69"/>
        <end position="73"/>
    </location>
</feature>
<evidence type="ECO:0000256" key="2">
    <source>
        <dbReference type="ARBA" id="ARBA00022963"/>
    </source>
</evidence>
<feature type="domain" description="PNPLA" evidence="6">
    <location>
        <begin position="38"/>
        <end position="228"/>
    </location>
</feature>
<comment type="caution">
    <text evidence="7">The sequence shown here is derived from an EMBL/GenBank/DDBJ whole genome shotgun (WGS) entry which is preliminary data.</text>
</comment>
<feature type="signal peptide" evidence="5">
    <location>
        <begin position="1"/>
        <end position="18"/>
    </location>
</feature>
<reference evidence="7 8" key="1">
    <citation type="submission" date="2021-03" db="EMBL/GenBank/DDBJ databases">
        <title>Isolation and description of Capnocytophaga bilenii sp. nov., a novel Capnocytophaga species, isolated from a gingivitis subject.</title>
        <authorList>
            <person name="Antezack A."/>
            <person name="Monnet-Corti V."/>
            <person name="La Scola B."/>
        </authorList>
    </citation>
    <scope>NUCLEOTIDE SEQUENCE [LARGE SCALE GENOMIC DNA]</scope>
    <source>
        <strain evidence="7 8">Marseille-Q4570</strain>
    </source>
</reference>
<dbReference type="EMBL" id="JAGDYP010000001">
    <property type="protein sequence ID" value="MBO1883089.1"/>
    <property type="molecule type" value="Genomic_DNA"/>
</dbReference>
<dbReference type="Pfam" id="PF01734">
    <property type="entry name" value="Patatin"/>
    <property type="match status" value="1"/>
</dbReference>
<accession>A0ABS3PUV3</accession>
<evidence type="ECO:0000313" key="7">
    <source>
        <dbReference type="EMBL" id="MBO1883089.1"/>
    </source>
</evidence>
<evidence type="ECO:0000256" key="4">
    <source>
        <dbReference type="PROSITE-ProRule" id="PRU01161"/>
    </source>
</evidence>
<name>A0ABS3PUV3_9FLAO</name>